<gene>
    <name evidence="1" type="ORF">JKG68_27390</name>
</gene>
<organism evidence="1 2">
    <name type="scientific">Microvirga aerilata</name>
    <dbReference type="NCBI Taxonomy" id="670292"/>
    <lineage>
        <taxon>Bacteria</taxon>
        <taxon>Pseudomonadati</taxon>
        <taxon>Pseudomonadota</taxon>
        <taxon>Alphaproteobacteria</taxon>
        <taxon>Hyphomicrobiales</taxon>
        <taxon>Methylobacteriaceae</taxon>
        <taxon>Microvirga</taxon>
    </lineage>
</organism>
<evidence type="ECO:0000313" key="1">
    <source>
        <dbReference type="EMBL" id="MBL0407644.1"/>
    </source>
</evidence>
<name>A0A936ZID9_9HYPH</name>
<accession>A0A936ZID9</accession>
<keyword evidence="2" id="KW-1185">Reference proteome</keyword>
<proteinExistence type="predicted"/>
<dbReference type="EMBL" id="JAEQMY010000098">
    <property type="protein sequence ID" value="MBL0407644.1"/>
    <property type="molecule type" value="Genomic_DNA"/>
</dbReference>
<dbReference type="AlphaFoldDB" id="A0A936ZID9"/>
<reference evidence="1" key="1">
    <citation type="submission" date="2021-01" db="EMBL/GenBank/DDBJ databases">
        <title>Microvirga sp.</title>
        <authorList>
            <person name="Kim M.K."/>
        </authorList>
    </citation>
    <scope>NUCLEOTIDE SEQUENCE</scope>
    <source>
        <strain evidence="1">5420S-16</strain>
    </source>
</reference>
<dbReference type="Proteomes" id="UP000605848">
    <property type="component" value="Unassembled WGS sequence"/>
</dbReference>
<protein>
    <submittedName>
        <fullName evidence="1">Uncharacterized protein</fullName>
    </submittedName>
</protein>
<sequence length="108" mass="11908">MFTLEIGDKPIAITDADGAQARVIFESDEFKQDLTAMTSEGIPLWDGRAPLTIRPASQEETAAFKAPDMDIDDDIDTEEDDDGLFVMFLVPIDHDHEDGSTISPHLQS</sequence>
<comment type="caution">
    <text evidence="1">The sequence shown here is derived from an EMBL/GenBank/DDBJ whole genome shotgun (WGS) entry which is preliminary data.</text>
</comment>
<dbReference type="RefSeq" id="WP_202065070.1">
    <property type="nucleotide sequence ID" value="NZ_JAEQMY010000098.1"/>
</dbReference>
<evidence type="ECO:0000313" key="2">
    <source>
        <dbReference type="Proteomes" id="UP000605848"/>
    </source>
</evidence>